<dbReference type="GO" id="GO:0008843">
    <property type="term" value="F:endochitinase activity"/>
    <property type="evidence" value="ECO:0007669"/>
    <property type="project" value="UniProtKB-EC"/>
</dbReference>
<dbReference type="EC" id="3.2.1.14" evidence="1"/>
<dbReference type="PROSITE" id="PS51910">
    <property type="entry name" value="GH18_2"/>
    <property type="match status" value="1"/>
</dbReference>
<accession>A0A6A6ZTU0</accession>
<gene>
    <name evidence="3" type="ORF">CC86DRAFT_297914</name>
</gene>
<dbReference type="GO" id="GO:0005975">
    <property type="term" value="P:carbohydrate metabolic process"/>
    <property type="evidence" value="ECO:0007669"/>
    <property type="project" value="InterPro"/>
</dbReference>
<sequence length="384" mass="42221">MSALSTTTQASKLRYIMYLTGQHNVVPELALVSDITHVALAFMQSEVFNDANRTEWPLFTTVQEVRPKFAIGTVIQVAIGGWGNTVGFETAAKTAESRKLFAKNIRSMLDATGADGVDIDWEYPGGNGEEYKTNPNSGKTWEITAYPLLLAEIRDSIGPSKIISAAVPGLPRDMLAFTNATIPRILDSVDFFNIMTYDLMNRRDTVTKHHTGITISLEGINAYLERGVPPEKANVGLAYYVKYFKIAPGDDCRISPIGCRTGLMEDPETGADLGKTGGFSWHDQVPEEVSASFQLALNYGIYDEEGGGHYYWDDNERIFWTWDTPSALRKKLPVILQGTKLGGAFAWGLGEDAPKFAHLQATTEALRTLPVSGSNDAHGERNEL</sequence>
<dbReference type="PANTHER" id="PTHR11177:SF378">
    <property type="entry name" value="CHITINASE"/>
    <property type="match status" value="1"/>
</dbReference>
<reference evidence="3" key="1">
    <citation type="journal article" date="2020" name="Stud. Mycol.">
        <title>101 Dothideomycetes genomes: a test case for predicting lifestyles and emergence of pathogens.</title>
        <authorList>
            <person name="Haridas S."/>
            <person name="Albert R."/>
            <person name="Binder M."/>
            <person name="Bloem J."/>
            <person name="Labutti K."/>
            <person name="Salamov A."/>
            <person name="Andreopoulos B."/>
            <person name="Baker S."/>
            <person name="Barry K."/>
            <person name="Bills G."/>
            <person name="Bluhm B."/>
            <person name="Cannon C."/>
            <person name="Castanera R."/>
            <person name="Culley D."/>
            <person name="Daum C."/>
            <person name="Ezra D."/>
            <person name="Gonzalez J."/>
            <person name="Henrissat B."/>
            <person name="Kuo A."/>
            <person name="Liang C."/>
            <person name="Lipzen A."/>
            <person name="Lutzoni F."/>
            <person name="Magnuson J."/>
            <person name="Mondo S."/>
            <person name="Nolan M."/>
            <person name="Ohm R."/>
            <person name="Pangilinan J."/>
            <person name="Park H.-J."/>
            <person name="Ramirez L."/>
            <person name="Alfaro M."/>
            <person name="Sun H."/>
            <person name="Tritt A."/>
            <person name="Yoshinaga Y."/>
            <person name="Zwiers L.-H."/>
            <person name="Turgeon B."/>
            <person name="Goodwin S."/>
            <person name="Spatafora J."/>
            <person name="Crous P."/>
            <person name="Grigoriev I."/>
        </authorList>
    </citation>
    <scope>NUCLEOTIDE SEQUENCE</scope>
    <source>
        <strain evidence="3">CBS 113818</strain>
    </source>
</reference>
<evidence type="ECO:0000313" key="3">
    <source>
        <dbReference type="EMBL" id="KAF2823745.1"/>
    </source>
</evidence>
<evidence type="ECO:0000256" key="1">
    <source>
        <dbReference type="ARBA" id="ARBA00012729"/>
    </source>
</evidence>
<evidence type="ECO:0000313" key="4">
    <source>
        <dbReference type="Proteomes" id="UP000799424"/>
    </source>
</evidence>
<protein>
    <recommendedName>
        <fullName evidence="1">chitinase</fullName>
        <ecNumber evidence="1">3.2.1.14</ecNumber>
    </recommendedName>
</protein>
<dbReference type="InterPro" id="IPR050314">
    <property type="entry name" value="Glycosyl_Hydrlase_18"/>
</dbReference>
<dbReference type="InterPro" id="IPR001223">
    <property type="entry name" value="Glyco_hydro18_cat"/>
</dbReference>
<proteinExistence type="predicted"/>
<dbReference type="Proteomes" id="UP000799424">
    <property type="component" value="Unassembled WGS sequence"/>
</dbReference>
<dbReference type="InterPro" id="IPR017853">
    <property type="entry name" value="GH"/>
</dbReference>
<dbReference type="FunFam" id="3.20.20.80:FF:000159">
    <property type="entry name" value="Class V chitinase, putative"/>
    <property type="match status" value="1"/>
</dbReference>
<keyword evidence="4" id="KW-1185">Reference proteome</keyword>
<dbReference type="OrthoDB" id="73875at2759"/>
<evidence type="ECO:0000259" key="2">
    <source>
        <dbReference type="PROSITE" id="PS51910"/>
    </source>
</evidence>
<dbReference type="Pfam" id="PF00704">
    <property type="entry name" value="Glyco_hydro_18"/>
    <property type="match status" value="1"/>
</dbReference>
<dbReference type="SMART" id="SM00636">
    <property type="entry name" value="Glyco_18"/>
    <property type="match status" value="1"/>
</dbReference>
<organism evidence="3 4">
    <name type="scientific">Ophiobolus disseminans</name>
    <dbReference type="NCBI Taxonomy" id="1469910"/>
    <lineage>
        <taxon>Eukaryota</taxon>
        <taxon>Fungi</taxon>
        <taxon>Dikarya</taxon>
        <taxon>Ascomycota</taxon>
        <taxon>Pezizomycotina</taxon>
        <taxon>Dothideomycetes</taxon>
        <taxon>Pleosporomycetidae</taxon>
        <taxon>Pleosporales</taxon>
        <taxon>Pleosporineae</taxon>
        <taxon>Phaeosphaeriaceae</taxon>
        <taxon>Ophiobolus</taxon>
    </lineage>
</organism>
<name>A0A6A6ZTU0_9PLEO</name>
<dbReference type="Gene3D" id="3.20.20.80">
    <property type="entry name" value="Glycosidases"/>
    <property type="match status" value="1"/>
</dbReference>
<dbReference type="AlphaFoldDB" id="A0A6A6ZTU0"/>
<dbReference type="GO" id="GO:0008061">
    <property type="term" value="F:chitin binding"/>
    <property type="evidence" value="ECO:0007669"/>
    <property type="project" value="InterPro"/>
</dbReference>
<dbReference type="GO" id="GO:0006032">
    <property type="term" value="P:chitin catabolic process"/>
    <property type="evidence" value="ECO:0007669"/>
    <property type="project" value="TreeGrafter"/>
</dbReference>
<dbReference type="InterPro" id="IPR011583">
    <property type="entry name" value="Chitinase_II/V-like_cat"/>
</dbReference>
<feature type="domain" description="GH18" evidence="2">
    <location>
        <begin position="13"/>
        <end position="369"/>
    </location>
</feature>
<dbReference type="PANTHER" id="PTHR11177">
    <property type="entry name" value="CHITINASE"/>
    <property type="match status" value="1"/>
</dbReference>
<dbReference type="GO" id="GO:0005576">
    <property type="term" value="C:extracellular region"/>
    <property type="evidence" value="ECO:0007669"/>
    <property type="project" value="TreeGrafter"/>
</dbReference>
<dbReference type="EMBL" id="MU006231">
    <property type="protein sequence ID" value="KAF2823745.1"/>
    <property type="molecule type" value="Genomic_DNA"/>
</dbReference>
<dbReference type="SUPFAM" id="SSF51445">
    <property type="entry name" value="(Trans)glycosidases"/>
    <property type="match status" value="1"/>
</dbReference>